<dbReference type="EC" id="5.6.2.2" evidence="5"/>
<dbReference type="PROSITE" id="PS52040">
    <property type="entry name" value="TOPO_IIA"/>
    <property type="match status" value="1"/>
</dbReference>
<dbReference type="GO" id="GO:0003918">
    <property type="term" value="F:DNA topoisomerase type II (double strand cut, ATP-hydrolyzing) activity"/>
    <property type="evidence" value="ECO:0007669"/>
    <property type="project" value="UniProtKB-EC"/>
</dbReference>
<dbReference type="EMBL" id="MN738878">
    <property type="protein sequence ID" value="QHT29509.1"/>
    <property type="molecule type" value="Genomic_DNA"/>
</dbReference>
<dbReference type="PANTHER" id="PTHR10169:SF38">
    <property type="entry name" value="DNA TOPOISOMERASE 2"/>
    <property type="match status" value="1"/>
</dbReference>
<dbReference type="Gene3D" id="3.30.1360.40">
    <property type="match status" value="1"/>
</dbReference>
<dbReference type="GO" id="GO:0005524">
    <property type="term" value="F:ATP binding"/>
    <property type="evidence" value="ECO:0007669"/>
    <property type="project" value="UniProtKB-KW"/>
</dbReference>
<evidence type="ECO:0000256" key="10">
    <source>
        <dbReference type="ARBA" id="ARBA00023029"/>
    </source>
</evidence>
<keyword evidence="7" id="KW-0547">Nucleotide-binding</keyword>
<dbReference type="PRINTS" id="PR01158">
    <property type="entry name" value="TOPISMRASEII"/>
</dbReference>
<dbReference type="AlphaFoldDB" id="A0A6C0EMJ0"/>
<dbReference type="PROSITE" id="PS50880">
    <property type="entry name" value="TOPRIM"/>
    <property type="match status" value="1"/>
</dbReference>
<dbReference type="Gene3D" id="1.10.268.10">
    <property type="entry name" value="Topoisomerase, domain 3"/>
    <property type="match status" value="1"/>
</dbReference>
<feature type="domain" description="Toprim" evidence="13">
    <location>
        <begin position="429"/>
        <end position="560"/>
    </location>
</feature>
<reference evidence="15" key="1">
    <citation type="journal article" date="2020" name="Nature">
        <title>Giant virus diversity and host interactions through global metagenomics.</title>
        <authorList>
            <person name="Schulz F."/>
            <person name="Roux S."/>
            <person name="Paez-Espino D."/>
            <person name="Jungbluth S."/>
            <person name="Walsh D.A."/>
            <person name="Denef V.J."/>
            <person name="McMahon K.D."/>
            <person name="Konstantinidis K.T."/>
            <person name="Eloe-Fadrosh E.A."/>
            <person name="Kyrpides N.C."/>
            <person name="Woyke T."/>
        </authorList>
    </citation>
    <scope>NUCLEOTIDE SEQUENCE</scope>
    <source>
        <strain evidence="15">GVMAG-M-3300005589-24</strain>
    </source>
</reference>
<dbReference type="InterPro" id="IPR031660">
    <property type="entry name" value="TOPRIM_C"/>
</dbReference>
<dbReference type="GO" id="GO:0000712">
    <property type="term" value="P:resolution of meiotic recombination intermediates"/>
    <property type="evidence" value="ECO:0007669"/>
    <property type="project" value="TreeGrafter"/>
</dbReference>
<evidence type="ECO:0000256" key="7">
    <source>
        <dbReference type="ARBA" id="ARBA00022741"/>
    </source>
</evidence>
<evidence type="ECO:0000259" key="13">
    <source>
        <dbReference type="PROSITE" id="PS50880"/>
    </source>
</evidence>
<dbReference type="SMART" id="SM00434">
    <property type="entry name" value="TOP4c"/>
    <property type="match status" value="1"/>
</dbReference>
<evidence type="ECO:0000259" key="14">
    <source>
        <dbReference type="PROSITE" id="PS52040"/>
    </source>
</evidence>
<dbReference type="Pfam" id="PF00204">
    <property type="entry name" value="DNA_gyraseB"/>
    <property type="match status" value="1"/>
</dbReference>
<dbReference type="InterPro" id="IPR002205">
    <property type="entry name" value="Topo_IIA_dom_A"/>
</dbReference>
<dbReference type="GO" id="GO:0046872">
    <property type="term" value="F:metal ion binding"/>
    <property type="evidence" value="ECO:0007669"/>
    <property type="project" value="UniProtKB-KW"/>
</dbReference>
<dbReference type="Gene3D" id="3.30.1490.30">
    <property type="match status" value="1"/>
</dbReference>
<keyword evidence="8" id="KW-0067">ATP-binding</keyword>
<name>A0A6C0EMJ0_9ZZZZ</name>
<evidence type="ECO:0000256" key="11">
    <source>
        <dbReference type="ARBA" id="ARBA00023125"/>
    </source>
</evidence>
<evidence type="ECO:0000256" key="3">
    <source>
        <dbReference type="ARBA" id="ARBA00001946"/>
    </source>
</evidence>
<sequence>MNLKAHNQLGKIMPKAKQRYTRMDPVEHVLKRPDTYVGSVRSRRIEEFVVADEEYHISKQRIEISPAILRIFVEPLSNMIDNWARSKKGKNKVTEMRVTLDSDTGETSFWNNGNVIPIEMHEEEKCYNHSLIFGNLLTGENYDDDEEREDISGRNGIGIKACNVFSSMFMVEGVDPKKKKYLKQVWTKNMTETSKPMVTKTDEKQGYTKVTYVPDFSRFGLESYTDDIVSLYKRYLVDAAMITKVPFFFNDELIPVENLEDYAKLYSSIEREMLHIKTKNCEVLVMESNEFEVISFANGVYTPLGGTHVESWVEGLFRPLVQKLNKPKKPQLNIKDVKQFFRLFVVATVVNPEFNTQSKEKLEAPTLTAEVKKTHISAICKWPVMERLEDIIRNKELAVLKKVERKRKYVKVEGLESANNEGGPLSHECTLILVEGLGAKAYAVEGISKGVFGKKGRDWNGILPLRGKILNTRNAATKTIASNAVIGNIIKALGVKTDVDYTIDAEYKKLRYGKVLIITDQDYDGLHISGLIQNMFHSLYPSLLCREQPFCVAMNTLIVRVYLSPTKSRLFYDENEYRRFVVAYNKKYPGKKINKKYYKGLGSNNEDDIEESFGRKLVEFKMDDKTFETMTKAFHKKHAEGRRQWLANYDPNKTVIKWKGNETEVAKITFSEFIDTELIRFSHDDCARSIPSLMDGLKCGHRKVLYSCFLRNLKTTGKTLKVAQLAGYVSEKSGYHHGEQNLHATITGMAQSFVGSNNIPLLFRDGQFGTRLSGGKDAAPGRYIWTRMEPLTRLIFRPEDDILLSYREDDGEKVEPYFYVPILPMILVNGTVCGIGTGWSSNVPCYNPLDLIAAIRIWLENNGNVIIKNENTTISLLPDLVPWYRGFTGEIVLDTKDSHKFISWGRISKKGAKTVVEELPVGMWTDNFMEKLQQWKVDKEIKDFKNHSTVKDVNFVITESEDGISCTLENLKLYKGIRTSNMCLFNEHDQLRKFNSVDEIIDSFCTVRLTYYIKRKQHQLKEMEKKIKMMGNKKRFLIEVRNGQFKLFDEINGKRRSRKTTDMIAELEERGYDRDGEIDNDEDEDEEEEKGTKGYDYLLRLQFRSITEEKIDKLKKDIASLIRDKDILAGTAEKDLWLQDLKEFEDAYHKWLEAISKERVKKPRKKD</sequence>
<dbReference type="SUPFAM" id="SSF56719">
    <property type="entry name" value="Type II DNA topoisomerase"/>
    <property type="match status" value="1"/>
</dbReference>
<dbReference type="PRINTS" id="PR00418">
    <property type="entry name" value="TPI2FAMILY"/>
</dbReference>
<evidence type="ECO:0000256" key="12">
    <source>
        <dbReference type="ARBA" id="ARBA00023235"/>
    </source>
</evidence>
<dbReference type="InterPro" id="IPR014721">
    <property type="entry name" value="Ribsml_uS5_D2-typ_fold_subgr"/>
</dbReference>
<dbReference type="InterPro" id="IPR013758">
    <property type="entry name" value="Topo_IIA_A/C_ab"/>
</dbReference>
<organism evidence="15">
    <name type="scientific">viral metagenome</name>
    <dbReference type="NCBI Taxonomy" id="1070528"/>
    <lineage>
        <taxon>unclassified sequences</taxon>
        <taxon>metagenomes</taxon>
        <taxon>organismal metagenomes</taxon>
    </lineage>
</organism>
<dbReference type="PANTHER" id="PTHR10169">
    <property type="entry name" value="DNA TOPOISOMERASE/GYRASE"/>
    <property type="match status" value="1"/>
</dbReference>
<dbReference type="FunFam" id="3.90.199.10:FF:000002">
    <property type="entry name" value="DNA topoisomerase 2"/>
    <property type="match status" value="1"/>
</dbReference>
<dbReference type="GO" id="GO:0000819">
    <property type="term" value="P:sister chromatid segregation"/>
    <property type="evidence" value="ECO:0007669"/>
    <property type="project" value="TreeGrafter"/>
</dbReference>
<comment type="cofactor">
    <cofactor evidence="2">
        <name>Ca(2+)</name>
        <dbReference type="ChEBI" id="CHEBI:29108"/>
    </cofactor>
</comment>
<dbReference type="GO" id="GO:0006265">
    <property type="term" value="P:DNA topological change"/>
    <property type="evidence" value="ECO:0007669"/>
    <property type="project" value="InterPro"/>
</dbReference>
<dbReference type="SMART" id="SM00433">
    <property type="entry name" value="TOP2c"/>
    <property type="match status" value="1"/>
</dbReference>
<dbReference type="SUPFAM" id="SSF55874">
    <property type="entry name" value="ATPase domain of HSP90 chaperone/DNA topoisomerase II/histidine kinase"/>
    <property type="match status" value="1"/>
</dbReference>
<proteinExistence type="inferred from homology"/>
<evidence type="ECO:0000256" key="5">
    <source>
        <dbReference type="ARBA" id="ARBA00012895"/>
    </source>
</evidence>
<dbReference type="FunFam" id="3.40.50.670:FF:000001">
    <property type="entry name" value="DNA topoisomerase 2"/>
    <property type="match status" value="1"/>
</dbReference>
<dbReference type="GO" id="GO:0003677">
    <property type="term" value="F:DNA binding"/>
    <property type="evidence" value="ECO:0007669"/>
    <property type="project" value="UniProtKB-KW"/>
</dbReference>
<comment type="catalytic activity">
    <reaction evidence="1">
        <text>ATP-dependent breakage, passage and rejoining of double-stranded DNA.</text>
        <dbReference type="EC" id="5.6.2.2"/>
    </reaction>
</comment>
<dbReference type="InterPro" id="IPR020568">
    <property type="entry name" value="Ribosomal_Su5_D2-typ_SF"/>
</dbReference>
<protein>
    <recommendedName>
        <fullName evidence="5">DNA topoisomerase (ATP-hydrolyzing)</fullName>
        <ecNumber evidence="5">5.6.2.2</ecNumber>
    </recommendedName>
</protein>
<dbReference type="InterPro" id="IPR013760">
    <property type="entry name" value="Topo_IIA-like_dom_sf"/>
</dbReference>
<dbReference type="InterPro" id="IPR036890">
    <property type="entry name" value="HATPase_C_sf"/>
</dbReference>
<dbReference type="InterPro" id="IPR013757">
    <property type="entry name" value="Topo_IIA_A_a_sf"/>
</dbReference>
<keyword evidence="10" id="KW-0799">Topoisomerase</keyword>
<evidence type="ECO:0000256" key="1">
    <source>
        <dbReference type="ARBA" id="ARBA00000185"/>
    </source>
</evidence>
<dbReference type="Gene3D" id="3.90.199.10">
    <property type="entry name" value="Topoisomerase II, domain 5"/>
    <property type="match status" value="1"/>
</dbReference>
<dbReference type="InterPro" id="IPR001154">
    <property type="entry name" value="TopoII_euk"/>
</dbReference>
<accession>A0A6C0EMJ0</accession>
<evidence type="ECO:0000256" key="6">
    <source>
        <dbReference type="ARBA" id="ARBA00022723"/>
    </source>
</evidence>
<dbReference type="InterPro" id="IPR006171">
    <property type="entry name" value="TOPRIM_dom"/>
</dbReference>
<dbReference type="Gene3D" id="3.40.50.670">
    <property type="match status" value="1"/>
</dbReference>
<keyword evidence="11" id="KW-0238">DNA-binding</keyword>
<dbReference type="Gene3D" id="3.30.230.10">
    <property type="match status" value="1"/>
</dbReference>
<keyword evidence="12" id="KW-0413">Isomerase</keyword>
<dbReference type="Gene3D" id="3.30.565.10">
    <property type="entry name" value="Histidine kinase-like ATPase, C-terminal domain"/>
    <property type="match status" value="1"/>
</dbReference>
<dbReference type="InterPro" id="IPR013506">
    <property type="entry name" value="Topo_IIA_bsu_dom2"/>
</dbReference>
<evidence type="ECO:0000256" key="4">
    <source>
        <dbReference type="ARBA" id="ARBA00011080"/>
    </source>
</evidence>
<comment type="cofactor">
    <cofactor evidence="3">
        <name>Mg(2+)</name>
        <dbReference type="ChEBI" id="CHEBI:18420"/>
    </cofactor>
</comment>
<dbReference type="InterPro" id="IPR013759">
    <property type="entry name" value="Topo_IIA_B_C"/>
</dbReference>
<evidence type="ECO:0000256" key="9">
    <source>
        <dbReference type="ARBA" id="ARBA00022842"/>
    </source>
</evidence>
<evidence type="ECO:0000313" key="15">
    <source>
        <dbReference type="EMBL" id="QHT29509.1"/>
    </source>
</evidence>
<dbReference type="InterPro" id="IPR050634">
    <property type="entry name" value="DNA_Topoisomerase_II"/>
</dbReference>
<comment type="similarity">
    <text evidence="4">Belongs to the type II topoisomerase family.</text>
</comment>
<dbReference type="InterPro" id="IPR001241">
    <property type="entry name" value="Topo_IIA"/>
</dbReference>
<keyword evidence="6" id="KW-0479">Metal-binding</keyword>
<evidence type="ECO:0000256" key="2">
    <source>
        <dbReference type="ARBA" id="ARBA00001913"/>
    </source>
</evidence>
<feature type="domain" description="Topo IIA-type catalytic" evidence="14">
    <location>
        <begin position="690"/>
        <end position="1141"/>
    </location>
</feature>
<dbReference type="SUPFAM" id="SSF54211">
    <property type="entry name" value="Ribosomal protein S5 domain 2-like"/>
    <property type="match status" value="1"/>
</dbReference>
<keyword evidence="9" id="KW-0460">Magnesium</keyword>
<dbReference type="Pfam" id="PF00521">
    <property type="entry name" value="DNA_topoisoIV"/>
    <property type="match status" value="1"/>
</dbReference>
<evidence type="ECO:0000256" key="8">
    <source>
        <dbReference type="ARBA" id="ARBA00022840"/>
    </source>
</evidence>
<dbReference type="GO" id="GO:0005634">
    <property type="term" value="C:nucleus"/>
    <property type="evidence" value="ECO:0007669"/>
    <property type="project" value="TreeGrafter"/>
</dbReference>
<dbReference type="Pfam" id="PF16898">
    <property type="entry name" value="TOPRIM_C"/>
    <property type="match status" value="1"/>
</dbReference>